<dbReference type="PROSITE" id="PS51257">
    <property type="entry name" value="PROKAR_LIPOPROTEIN"/>
    <property type="match status" value="1"/>
</dbReference>
<proteinExistence type="predicted"/>
<accession>A0A6V7E3S6</accession>
<evidence type="ECO:0000313" key="2">
    <source>
        <dbReference type="EMBL" id="CAD0345542.1"/>
    </source>
</evidence>
<reference evidence="2" key="1">
    <citation type="submission" date="2020-07" db="EMBL/GenBank/DDBJ databases">
        <authorList>
            <person name="Pothier F. J."/>
        </authorList>
    </citation>
    <scope>NUCLEOTIDE SEQUENCE</scope>
    <source>
        <strain evidence="2">CFBP 8129</strain>
    </source>
</reference>
<evidence type="ECO:0000256" key="1">
    <source>
        <dbReference type="SAM" id="MobiDB-lite"/>
    </source>
</evidence>
<feature type="region of interest" description="Disordered" evidence="1">
    <location>
        <begin position="24"/>
        <end position="49"/>
    </location>
</feature>
<organism evidence="2">
    <name type="scientific">Xanthomonas hortorum pv. gardneri</name>
    <dbReference type="NCBI Taxonomy" id="2754056"/>
    <lineage>
        <taxon>Bacteria</taxon>
        <taxon>Pseudomonadati</taxon>
        <taxon>Pseudomonadota</taxon>
        <taxon>Gammaproteobacteria</taxon>
        <taxon>Lysobacterales</taxon>
        <taxon>Lysobacteraceae</taxon>
        <taxon>Xanthomonas</taxon>
    </lineage>
</organism>
<name>A0A6V7E3S6_9XANT</name>
<dbReference type="AlphaFoldDB" id="A0A6V7E3S6"/>
<dbReference type="EMBL" id="LR828253">
    <property type="protein sequence ID" value="CAD0345542.1"/>
    <property type="molecule type" value="Genomic_DNA"/>
</dbReference>
<protein>
    <submittedName>
        <fullName evidence="2">Uncharacterized protein</fullName>
    </submittedName>
</protein>
<sequence>MHLLRPLAVGLLTAALFTACKPAPPAENKAATSTPGHTAEQAAKAFDVA</sequence>
<dbReference type="RefSeq" id="WP_257389688.1">
    <property type="nucleotide sequence ID" value="NZ_JARFYW010000003.1"/>
</dbReference>
<gene>
    <name evidence="2" type="ORF">CFBP8129_30920</name>
</gene>
<dbReference type="EMBL" id="LR828253">
    <property type="protein sequence ID" value="CAD0345548.1"/>
    <property type="molecule type" value="Genomic_DNA"/>
</dbReference>